<evidence type="ECO:0000313" key="2">
    <source>
        <dbReference type="EMBL" id="KAJ7708187.1"/>
    </source>
</evidence>
<protein>
    <submittedName>
        <fullName evidence="2">Uncharacterized protein</fullName>
    </submittedName>
</protein>
<keyword evidence="3" id="KW-1185">Reference proteome</keyword>
<evidence type="ECO:0000256" key="1">
    <source>
        <dbReference type="SAM" id="MobiDB-lite"/>
    </source>
</evidence>
<feature type="region of interest" description="Disordered" evidence="1">
    <location>
        <begin position="85"/>
        <end position="108"/>
    </location>
</feature>
<name>A0AAD7MAP5_MYCRO</name>
<sequence>MAPALNQCIHRYIPGHKVLLVHVEKLFAAYANTRCTTKKTQGAFFSDEAKEMAENLLETVRKGYLSHPPHVSGKRFRNREYTDGFGSCNAGGEDPGKREGGFPNSAGR</sequence>
<proteinExistence type="predicted"/>
<accession>A0AAD7MAP5</accession>
<dbReference type="Proteomes" id="UP001221757">
    <property type="component" value="Unassembled WGS sequence"/>
</dbReference>
<organism evidence="2 3">
    <name type="scientific">Mycena rosella</name>
    <name type="common">Pink bonnet</name>
    <name type="synonym">Agaricus rosellus</name>
    <dbReference type="NCBI Taxonomy" id="1033263"/>
    <lineage>
        <taxon>Eukaryota</taxon>
        <taxon>Fungi</taxon>
        <taxon>Dikarya</taxon>
        <taxon>Basidiomycota</taxon>
        <taxon>Agaricomycotina</taxon>
        <taxon>Agaricomycetes</taxon>
        <taxon>Agaricomycetidae</taxon>
        <taxon>Agaricales</taxon>
        <taxon>Marasmiineae</taxon>
        <taxon>Mycenaceae</taxon>
        <taxon>Mycena</taxon>
    </lineage>
</organism>
<dbReference type="EMBL" id="JARKIE010000004">
    <property type="protein sequence ID" value="KAJ7708187.1"/>
    <property type="molecule type" value="Genomic_DNA"/>
</dbReference>
<dbReference type="AlphaFoldDB" id="A0AAD7MAP5"/>
<comment type="caution">
    <text evidence="2">The sequence shown here is derived from an EMBL/GenBank/DDBJ whole genome shotgun (WGS) entry which is preliminary data.</text>
</comment>
<evidence type="ECO:0000313" key="3">
    <source>
        <dbReference type="Proteomes" id="UP001221757"/>
    </source>
</evidence>
<reference evidence="2" key="1">
    <citation type="submission" date="2023-03" db="EMBL/GenBank/DDBJ databases">
        <title>Massive genome expansion in bonnet fungi (Mycena s.s.) driven by repeated elements and novel gene families across ecological guilds.</title>
        <authorList>
            <consortium name="Lawrence Berkeley National Laboratory"/>
            <person name="Harder C.B."/>
            <person name="Miyauchi S."/>
            <person name="Viragh M."/>
            <person name="Kuo A."/>
            <person name="Thoen E."/>
            <person name="Andreopoulos B."/>
            <person name="Lu D."/>
            <person name="Skrede I."/>
            <person name="Drula E."/>
            <person name="Henrissat B."/>
            <person name="Morin E."/>
            <person name="Kohler A."/>
            <person name="Barry K."/>
            <person name="LaButti K."/>
            <person name="Morin E."/>
            <person name="Salamov A."/>
            <person name="Lipzen A."/>
            <person name="Mereny Z."/>
            <person name="Hegedus B."/>
            <person name="Baldrian P."/>
            <person name="Stursova M."/>
            <person name="Weitz H."/>
            <person name="Taylor A."/>
            <person name="Grigoriev I.V."/>
            <person name="Nagy L.G."/>
            <person name="Martin F."/>
            <person name="Kauserud H."/>
        </authorList>
    </citation>
    <scope>NUCLEOTIDE SEQUENCE</scope>
    <source>
        <strain evidence="2">CBHHK067</strain>
    </source>
</reference>
<gene>
    <name evidence="2" type="ORF">B0H17DRAFT_1124962</name>
</gene>